<keyword evidence="3" id="KW-1185">Reference proteome</keyword>
<feature type="compositionally biased region" description="Basic and acidic residues" evidence="1">
    <location>
        <begin position="7"/>
        <end position="19"/>
    </location>
</feature>
<reference evidence="2 3" key="1">
    <citation type="submission" date="2020-04" db="EMBL/GenBank/DDBJ databases">
        <title>Perkinsus chesapeaki whole genome sequence.</title>
        <authorList>
            <person name="Bogema D.R."/>
        </authorList>
    </citation>
    <scope>NUCLEOTIDE SEQUENCE [LARGE SCALE GENOMIC DNA]</scope>
    <source>
        <strain evidence="2">ATCC PRA-425</strain>
    </source>
</reference>
<gene>
    <name evidence="2" type="ORF">FOL47_000807</name>
</gene>
<feature type="region of interest" description="Disordered" evidence="1">
    <location>
        <begin position="1"/>
        <end position="21"/>
    </location>
</feature>
<evidence type="ECO:0000313" key="2">
    <source>
        <dbReference type="EMBL" id="KAF4650867.1"/>
    </source>
</evidence>
<evidence type="ECO:0000313" key="3">
    <source>
        <dbReference type="Proteomes" id="UP000591131"/>
    </source>
</evidence>
<evidence type="ECO:0000256" key="1">
    <source>
        <dbReference type="SAM" id="MobiDB-lite"/>
    </source>
</evidence>
<feature type="non-terminal residue" evidence="2">
    <location>
        <position position="191"/>
    </location>
</feature>
<accession>A0A7J6KV47</accession>
<proteinExistence type="predicted"/>
<dbReference type="Proteomes" id="UP000591131">
    <property type="component" value="Unassembled WGS sequence"/>
</dbReference>
<organism evidence="2 3">
    <name type="scientific">Perkinsus chesapeaki</name>
    <name type="common">Clam parasite</name>
    <name type="synonym">Perkinsus andrewsi</name>
    <dbReference type="NCBI Taxonomy" id="330153"/>
    <lineage>
        <taxon>Eukaryota</taxon>
        <taxon>Sar</taxon>
        <taxon>Alveolata</taxon>
        <taxon>Perkinsozoa</taxon>
        <taxon>Perkinsea</taxon>
        <taxon>Perkinsida</taxon>
        <taxon>Perkinsidae</taxon>
        <taxon>Perkinsus</taxon>
    </lineage>
</organism>
<name>A0A7J6KV47_PERCH</name>
<comment type="caution">
    <text evidence="2">The sequence shown here is derived from an EMBL/GenBank/DDBJ whole genome shotgun (WGS) entry which is preliminary data.</text>
</comment>
<protein>
    <submittedName>
        <fullName evidence="2">Uncharacterized protein</fullName>
    </submittedName>
</protein>
<dbReference type="EMBL" id="JAAPAO010001164">
    <property type="protein sequence ID" value="KAF4650867.1"/>
    <property type="molecule type" value="Genomic_DNA"/>
</dbReference>
<dbReference type="AlphaFoldDB" id="A0A7J6KV47"/>
<sequence>TANVSIEEVRREQRSEATKSSRLGETTFQRVIYHSSCMPQGRDSSASASLRNAALVPQETSTSKSINTVCGVVVFPHVENKGTSVELSSLTRARKIGRGPLLDYLVAQLNIAGSGDCPRKPLPLPAMTARLLWQSRLEDELYIKKRSKQAVDESFMNHDESERFMAMYDNHSRMFFSMANPKRQWVRRKAT</sequence>